<keyword evidence="2" id="KW-0238">DNA-binding</keyword>
<reference evidence="2 3" key="1">
    <citation type="submission" date="2019-04" db="EMBL/GenBank/DDBJ databases">
        <title>Geobacter ruber sp. nov., ferric-reducing bacteria isolated from paddy soil.</title>
        <authorList>
            <person name="Xu Z."/>
            <person name="Masuda Y."/>
            <person name="Itoh H."/>
            <person name="Senoo K."/>
        </authorList>
    </citation>
    <scope>NUCLEOTIDE SEQUENCE [LARGE SCALE GENOMIC DNA]</scope>
    <source>
        <strain evidence="2 3">Red88</strain>
    </source>
</reference>
<proteinExistence type="predicted"/>
<organism evidence="2 3">
    <name type="scientific">Oryzomonas rubra</name>
    <dbReference type="NCBI Taxonomy" id="2509454"/>
    <lineage>
        <taxon>Bacteria</taxon>
        <taxon>Pseudomonadati</taxon>
        <taxon>Thermodesulfobacteriota</taxon>
        <taxon>Desulfuromonadia</taxon>
        <taxon>Geobacterales</taxon>
        <taxon>Geobacteraceae</taxon>
        <taxon>Oryzomonas</taxon>
    </lineage>
</organism>
<dbReference type="GO" id="GO:0003677">
    <property type="term" value="F:DNA binding"/>
    <property type="evidence" value="ECO:0007669"/>
    <property type="project" value="UniProtKB-KW"/>
</dbReference>
<sequence length="271" mass="28804">MKKNHLLSLALIVFCCAASAALAATSSPNVPAGHPKIDYPAQSTTHQQSAQISGKVLQAMNSGGYSYIYLQKNNGEKVWLAVAETRVNVGDRMSFKEGLVMKDFESKTLKRTFDSIIFSNGVIPQAKAAAPAAPAKVPAAPAVQAKAQTAPLGSKVAVKAKEVKISVKKATGPNAYTIAEAYRNSAKLNKKQVSIRGKVVKVTPKIMKKNWIHIQDGSGSQAKGTHNLVCTTTATAQVGDVVTVKGTLSKDRDFGYGYRYSVIIENAAIGK</sequence>
<accession>A0A5A9XM83</accession>
<protein>
    <submittedName>
        <fullName evidence="2">DNA-binding protein</fullName>
    </submittedName>
</protein>
<keyword evidence="3" id="KW-1185">Reference proteome</keyword>
<gene>
    <name evidence="2" type="ORF">ET418_03550</name>
</gene>
<feature type="signal peptide" evidence="1">
    <location>
        <begin position="1"/>
        <end position="23"/>
    </location>
</feature>
<evidence type="ECO:0000256" key="1">
    <source>
        <dbReference type="SAM" id="SignalP"/>
    </source>
</evidence>
<dbReference type="AlphaFoldDB" id="A0A5A9XM83"/>
<evidence type="ECO:0000313" key="3">
    <source>
        <dbReference type="Proteomes" id="UP000324298"/>
    </source>
</evidence>
<name>A0A5A9XM83_9BACT</name>
<dbReference type="RefSeq" id="WP_149306212.1">
    <property type="nucleotide sequence ID" value="NZ_SRSD01000002.1"/>
</dbReference>
<dbReference type="OrthoDB" id="1118190at2"/>
<feature type="chain" id="PRO_5022740302" evidence="1">
    <location>
        <begin position="24"/>
        <end position="271"/>
    </location>
</feature>
<keyword evidence="1" id="KW-0732">Signal</keyword>
<comment type="caution">
    <text evidence="2">The sequence shown here is derived from an EMBL/GenBank/DDBJ whole genome shotgun (WGS) entry which is preliminary data.</text>
</comment>
<dbReference type="Proteomes" id="UP000324298">
    <property type="component" value="Unassembled WGS sequence"/>
</dbReference>
<evidence type="ECO:0000313" key="2">
    <source>
        <dbReference type="EMBL" id="KAA0894054.1"/>
    </source>
</evidence>
<dbReference type="EMBL" id="SRSD01000002">
    <property type="protein sequence ID" value="KAA0894054.1"/>
    <property type="molecule type" value="Genomic_DNA"/>
</dbReference>